<keyword evidence="1" id="KW-0472">Membrane</keyword>
<feature type="transmembrane region" description="Helical" evidence="1">
    <location>
        <begin position="7"/>
        <end position="27"/>
    </location>
</feature>
<sequence>MKTALDVLYVLICLGVLFTGIAVMLHLRGEHEHPADCRPCRPLNKLSRWAPKGRSTT</sequence>
<evidence type="ECO:0000313" key="2">
    <source>
        <dbReference type="EMBL" id="GFH34052.1"/>
    </source>
</evidence>
<reference evidence="2 3" key="1">
    <citation type="submission" date="2020-02" db="EMBL/GenBank/DDBJ databases">
        <title>Whole Genome Shotgun Sequence of Streptomyces sp. strain CWH03.</title>
        <authorList>
            <person name="Dohra H."/>
            <person name="Kodani S."/>
            <person name="Yamamura H."/>
        </authorList>
    </citation>
    <scope>NUCLEOTIDE SEQUENCE [LARGE SCALE GENOMIC DNA]</scope>
    <source>
        <strain evidence="2 3">CWH03</strain>
    </source>
</reference>
<keyword evidence="3" id="KW-1185">Reference proteome</keyword>
<dbReference type="AlphaFoldDB" id="A0A6A0AMK9"/>
<accession>A0A6A0AMK9</accession>
<dbReference type="EMBL" id="BLLG01000001">
    <property type="protein sequence ID" value="GFH34052.1"/>
    <property type="molecule type" value="Genomic_DNA"/>
</dbReference>
<comment type="caution">
    <text evidence="2">The sequence shown here is derived from an EMBL/GenBank/DDBJ whole genome shotgun (WGS) entry which is preliminary data.</text>
</comment>
<proteinExistence type="predicted"/>
<organism evidence="2 3">
    <name type="scientific">Streptomyces pacificus</name>
    <dbReference type="NCBI Taxonomy" id="2705029"/>
    <lineage>
        <taxon>Bacteria</taxon>
        <taxon>Bacillati</taxon>
        <taxon>Actinomycetota</taxon>
        <taxon>Actinomycetes</taxon>
        <taxon>Kitasatosporales</taxon>
        <taxon>Streptomycetaceae</taxon>
        <taxon>Streptomyces</taxon>
    </lineage>
</organism>
<dbReference type="RefSeq" id="WP_173260676.1">
    <property type="nucleotide sequence ID" value="NZ_BLLG01000001.1"/>
</dbReference>
<gene>
    <name evidence="2" type="ORF">SCWH03_02580</name>
</gene>
<dbReference type="Proteomes" id="UP000484988">
    <property type="component" value="Unassembled WGS sequence"/>
</dbReference>
<protein>
    <submittedName>
        <fullName evidence="2">Uncharacterized protein</fullName>
    </submittedName>
</protein>
<evidence type="ECO:0000313" key="3">
    <source>
        <dbReference type="Proteomes" id="UP000484988"/>
    </source>
</evidence>
<keyword evidence="1" id="KW-0812">Transmembrane</keyword>
<keyword evidence="1" id="KW-1133">Transmembrane helix</keyword>
<name>A0A6A0AMK9_9ACTN</name>
<evidence type="ECO:0000256" key="1">
    <source>
        <dbReference type="SAM" id="Phobius"/>
    </source>
</evidence>